<reference evidence="10" key="2">
    <citation type="submission" date="2020-02" db="EMBL/GenBank/DDBJ databases">
        <authorList>
            <person name="Studholme D.J."/>
        </authorList>
    </citation>
    <scope>NUCLEOTIDE SEQUENCE</scope>
    <source>
        <strain evidence="10">00238/432</strain>
    </source>
</reference>
<keyword evidence="6 8" id="KW-0472">Membrane</keyword>
<organism evidence="10 11">
    <name type="scientific">Phytophthora kernoviae 00238/432</name>
    <dbReference type="NCBI Taxonomy" id="1284355"/>
    <lineage>
        <taxon>Eukaryota</taxon>
        <taxon>Sar</taxon>
        <taxon>Stramenopiles</taxon>
        <taxon>Oomycota</taxon>
        <taxon>Peronosporomycetes</taxon>
        <taxon>Peronosporales</taxon>
        <taxon>Peronosporaceae</taxon>
        <taxon>Phytophthora</taxon>
    </lineage>
</organism>
<dbReference type="InterPro" id="IPR050539">
    <property type="entry name" value="ThrE_Dicarb/AminoAcid_Exp"/>
</dbReference>
<evidence type="ECO:0000313" key="10">
    <source>
        <dbReference type="EMBL" id="KAF4324783.1"/>
    </source>
</evidence>
<feature type="domain" description="Threonine/Serine exporter ThrE" evidence="9">
    <location>
        <begin position="40"/>
        <end position="164"/>
    </location>
</feature>
<feature type="transmembrane region" description="Helical" evidence="8">
    <location>
        <begin position="149"/>
        <end position="169"/>
    </location>
</feature>
<evidence type="ECO:0000256" key="3">
    <source>
        <dbReference type="ARBA" id="ARBA00022519"/>
    </source>
</evidence>
<feature type="transmembrane region" description="Helical" evidence="8">
    <location>
        <begin position="60"/>
        <end position="77"/>
    </location>
</feature>
<evidence type="ECO:0000256" key="6">
    <source>
        <dbReference type="ARBA" id="ARBA00023136"/>
    </source>
</evidence>
<comment type="caution">
    <text evidence="10">The sequence shown here is derived from an EMBL/GenBank/DDBJ whole genome shotgun (WGS) entry which is preliminary data.</text>
</comment>
<keyword evidence="4 8" id="KW-0812">Transmembrane</keyword>
<dbReference type="PANTHER" id="PTHR34390:SF1">
    <property type="entry name" value="SUCCINATE TRANSPORTER SUBUNIT YJJB-RELATED"/>
    <property type="match status" value="1"/>
</dbReference>
<feature type="transmembrane region" description="Helical" evidence="8">
    <location>
        <begin position="83"/>
        <end position="102"/>
    </location>
</feature>
<name>A0A8J4SSB1_9STRA</name>
<feature type="transmembrane region" description="Helical" evidence="8">
    <location>
        <begin position="31"/>
        <end position="53"/>
    </location>
</feature>
<gene>
    <name evidence="10" type="ORF">G195_001096</name>
</gene>
<evidence type="ECO:0000256" key="1">
    <source>
        <dbReference type="ARBA" id="ARBA00004651"/>
    </source>
</evidence>
<evidence type="ECO:0000256" key="4">
    <source>
        <dbReference type="ARBA" id="ARBA00022692"/>
    </source>
</evidence>
<dbReference type="InterPro" id="IPR024528">
    <property type="entry name" value="ThrE_2"/>
</dbReference>
<keyword evidence="3" id="KW-0997">Cell inner membrane</keyword>
<dbReference type="Pfam" id="PF12821">
    <property type="entry name" value="ThrE_2"/>
    <property type="match status" value="1"/>
</dbReference>
<dbReference type="Proteomes" id="UP000702964">
    <property type="component" value="Unassembled WGS sequence"/>
</dbReference>
<evidence type="ECO:0000256" key="8">
    <source>
        <dbReference type="SAM" id="Phobius"/>
    </source>
</evidence>
<evidence type="ECO:0000256" key="7">
    <source>
        <dbReference type="ARBA" id="ARBA00034125"/>
    </source>
</evidence>
<evidence type="ECO:0000256" key="2">
    <source>
        <dbReference type="ARBA" id="ARBA00022475"/>
    </source>
</evidence>
<evidence type="ECO:0000313" key="11">
    <source>
        <dbReference type="Proteomes" id="UP000702964"/>
    </source>
</evidence>
<comment type="similarity">
    <text evidence="7">Belongs to the ThrE exporter (TC 2.A.79) family.</text>
</comment>
<dbReference type="GO" id="GO:0005886">
    <property type="term" value="C:plasma membrane"/>
    <property type="evidence" value="ECO:0007669"/>
    <property type="project" value="UniProtKB-SubCell"/>
</dbReference>
<protein>
    <recommendedName>
        <fullName evidence="9">Threonine/Serine exporter ThrE domain-containing protein</fullName>
    </recommendedName>
</protein>
<dbReference type="PANTHER" id="PTHR34390">
    <property type="entry name" value="UPF0442 PROTEIN YJJB-RELATED"/>
    <property type="match status" value="1"/>
</dbReference>
<keyword evidence="2" id="KW-1003">Cell membrane</keyword>
<dbReference type="AlphaFoldDB" id="A0A8J4SSB1"/>
<evidence type="ECO:0000259" key="9">
    <source>
        <dbReference type="Pfam" id="PF12821"/>
    </source>
</evidence>
<accession>A0A8J4SSB1</accession>
<comment type="subcellular location">
    <subcellularLocation>
        <location evidence="1">Cell membrane</location>
        <topology evidence="1">Multi-pass membrane protein</topology>
    </subcellularLocation>
</comment>
<dbReference type="EMBL" id="AOFI03000013">
    <property type="protein sequence ID" value="KAF4324783.1"/>
    <property type="molecule type" value="Genomic_DNA"/>
</dbReference>
<proteinExistence type="inferred from homology"/>
<sequence length="180" mass="18961">MPLVPGLLITNAVRDLMAGHLVSGLSKGAEAFLTAFAIALTSFVASAAFGIIFNAPRRMLLHGGFVGMIGWIIYIVLEYAADAVPATLAATIAVGVISQLFSRMFRAPVIIFSVAGIIPLVPGGLAYNAMRNFVQNDYGAAMEMAAKALMLSGAIAIGLVLSEVLNQMIRRLPESLRAKP</sequence>
<feature type="transmembrane region" description="Helical" evidence="8">
    <location>
        <begin position="109"/>
        <end position="129"/>
    </location>
</feature>
<dbReference type="GO" id="GO:0015744">
    <property type="term" value="P:succinate transport"/>
    <property type="evidence" value="ECO:0007669"/>
    <property type="project" value="TreeGrafter"/>
</dbReference>
<keyword evidence="5 8" id="KW-1133">Transmembrane helix</keyword>
<reference evidence="10" key="1">
    <citation type="journal article" date="2015" name="Genom Data">
        <title>Draft genome sequences of Phytophthora kernoviae and Phytophthora ramorum lineage EU2 from Scotland.</title>
        <authorList>
            <person name="Sambles C."/>
            <person name="Schlenzig A."/>
            <person name="O'Neill P."/>
            <person name="Grant M."/>
            <person name="Studholme D.J."/>
        </authorList>
    </citation>
    <scope>NUCLEOTIDE SEQUENCE</scope>
    <source>
        <strain evidence="10">00238/432</strain>
    </source>
</reference>
<evidence type="ECO:0000256" key="5">
    <source>
        <dbReference type="ARBA" id="ARBA00022989"/>
    </source>
</evidence>